<name>A0A7R8H0N2_LEPSM</name>
<accession>A0A7R8H0N2</accession>
<sequence length="310" mass="35428">MMNGSNGCTSRADETGWVDNKGVSYRNSSLISKRKKCQKRRSLQLLIDQDRFLNECNKERTSKEHQNETPASCCRFQQMSFYEDPGILILVQSVDPVDGDSEDVGSDARTLLKQQRKRNYISREYDRTTKWENINEGYEAVSLGGREPHPISKSSRNRHSFPLQQSDSLPAMVNIGEVLKQQLKVVQTKNRFTSLLSSKPISYSTLHEHTSSASIFTAMLKSSQLTEENLYQNATGDMIWLELQAWFAGRGVYEHDKYITEARLQVKDIIEEIMNFKFVVPRSSCSSLSDLTGDDYYDAVDYLPQTVDES</sequence>
<dbReference type="AlphaFoldDB" id="A0A7R8H0N2"/>
<evidence type="ECO:0000313" key="2">
    <source>
        <dbReference type="EMBL" id="CAF2792823.1"/>
    </source>
</evidence>
<dbReference type="OrthoDB" id="1043025at2759"/>
<dbReference type="GO" id="GO:0004709">
    <property type="term" value="F:MAP kinase kinase kinase activity"/>
    <property type="evidence" value="ECO:0007669"/>
    <property type="project" value="UniProtKB-EC"/>
</dbReference>
<dbReference type="EC" id="2.7.11.25" evidence="2"/>
<keyword evidence="2" id="KW-0808">Transferase</keyword>
<reference evidence="2" key="1">
    <citation type="submission" date="2021-02" db="EMBL/GenBank/DDBJ databases">
        <authorList>
            <person name="Bekaert M."/>
        </authorList>
    </citation>
    <scope>NUCLEOTIDE SEQUENCE</scope>
    <source>
        <strain evidence="2">IoA-00</strain>
    </source>
</reference>
<dbReference type="InterPro" id="IPR045801">
    <property type="entry name" value="MEKK4_N"/>
</dbReference>
<proteinExistence type="predicted"/>
<feature type="domain" description="Mitogen-activated protein kinase kinase kinase N-terminal" evidence="1">
    <location>
        <begin position="229"/>
        <end position="278"/>
    </location>
</feature>
<evidence type="ECO:0000313" key="3">
    <source>
        <dbReference type="Proteomes" id="UP000675881"/>
    </source>
</evidence>
<keyword evidence="3" id="KW-1185">Reference proteome</keyword>
<dbReference type="EMBL" id="HG994589">
    <property type="protein sequence ID" value="CAF2792823.1"/>
    <property type="molecule type" value="Genomic_DNA"/>
</dbReference>
<gene>
    <name evidence="2" type="ORF">LSAA_2486</name>
</gene>
<protein>
    <submittedName>
        <fullName evidence="2">MAP3K4</fullName>
        <ecNumber evidence="2">2.7.11.25</ecNumber>
    </submittedName>
</protein>
<dbReference type="Pfam" id="PF19431">
    <property type="entry name" value="MEKK4_N"/>
    <property type="match status" value="1"/>
</dbReference>
<organism evidence="2 3">
    <name type="scientific">Lepeophtheirus salmonis</name>
    <name type="common">Salmon louse</name>
    <name type="synonym">Caligus salmonis</name>
    <dbReference type="NCBI Taxonomy" id="72036"/>
    <lineage>
        <taxon>Eukaryota</taxon>
        <taxon>Metazoa</taxon>
        <taxon>Ecdysozoa</taxon>
        <taxon>Arthropoda</taxon>
        <taxon>Crustacea</taxon>
        <taxon>Multicrustacea</taxon>
        <taxon>Hexanauplia</taxon>
        <taxon>Copepoda</taxon>
        <taxon>Siphonostomatoida</taxon>
        <taxon>Caligidae</taxon>
        <taxon>Lepeophtheirus</taxon>
    </lineage>
</organism>
<dbReference type="Proteomes" id="UP000675881">
    <property type="component" value="Chromosome 10"/>
</dbReference>
<evidence type="ECO:0000259" key="1">
    <source>
        <dbReference type="Pfam" id="PF19431"/>
    </source>
</evidence>